<keyword evidence="4" id="KW-1185">Reference proteome</keyword>
<feature type="compositionally biased region" description="Acidic residues" evidence="1">
    <location>
        <begin position="40"/>
        <end position="50"/>
    </location>
</feature>
<keyword evidence="2" id="KW-0732">Signal</keyword>
<feature type="compositionally biased region" description="Acidic residues" evidence="1">
    <location>
        <begin position="109"/>
        <end position="125"/>
    </location>
</feature>
<sequence length="153" mass="16093">MFRVLAVLSMLSVGCGLVLTDKTQPAVNASKDDAVALAAEETEAGDDENNKEELAQIAKQDKEGNTLSEADEKQLQETLKDEKEGANDEENPEPTVETAAEEKVAAAEETADSDEMMDTAEDEANAADMGVEAEAPKAKSAPAAPKAAPKKSK</sequence>
<feature type="compositionally biased region" description="Low complexity" evidence="1">
    <location>
        <begin position="138"/>
        <end position="147"/>
    </location>
</feature>
<feature type="region of interest" description="Disordered" evidence="1">
    <location>
        <begin position="38"/>
        <end position="153"/>
    </location>
</feature>
<accession>A0A813CPZ5</accession>
<organism evidence="3 4">
    <name type="scientific">Symbiodinium necroappetens</name>
    <dbReference type="NCBI Taxonomy" id="1628268"/>
    <lineage>
        <taxon>Eukaryota</taxon>
        <taxon>Sar</taxon>
        <taxon>Alveolata</taxon>
        <taxon>Dinophyceae</taxon>
        <taxon>Suessiales</taxon>
        <taxon>Symbiodiniaceae</taxon>
        <taxon>Symbiodinium</taxon>
    </lineage>
</organism>
<dbReference type="Proteomes" id="UP000601435">
    <property type="component" value="Unassembled WGS sequence"/>
</dbReference>
<evidence type="ECO:0000313" key="3">
    <source>
        <dbReference type="EMBL" id="CAE7945598.1"/>
    </source>
</evidence>
<gene>
    <name evidence="3" type="ORF">SNEC2469_LOCUS35615</name>
</gene>
<dbReference type="AlphaFoldDB" id="A0A813CPZ5"/>
<evidence type="ECO:0000313" key="4">
    <source>
        <dbReference type="Proteomes" id="UP000601435"/>
    </source>
</evidence>
<evidence type="ECO:0000256" key="1">
    <source>
        <dbReference type="SAM" id="MobiDB-lite"/>
    </source>
</evidence>
<dbReference type="EMBL" id="CAJNJA010104096">
    <property type="protein sequence ID" value="CAE7945598.1"/>
    <property type="molecule type" value="Genomic_DNA"/>
</dbReference>
<dbReference type="OrthoDB" id="442992at2759"/>
<feature type="compositionally biased region" description="Basic and acidic residues" evidence="1">
    <location>
        <begin position="51"/>
        <end position="86"/>
    </location>
</feature>
<feature type="chain" id="PRO_5032607461" evidence="2">
    <location>
        <begin position="21"/>
        <end position="153"/>
    </location>
</feature>
<proteinExistence type="predicted"/>
<name>A0A813CPZ5_9DINO</name>
<protein>
    <submittedName>
        <fullName evidence="3">Uncharacterized protein</fullName>
    </submittedName>
</protein>
<feature type="signal peptide" evidence="2">
    <location>
        <begin position="1"/>
        <end position="20"/>
    </location>
</feature>
<dbReference type="PROSITE" id="PS51257">
    <property type="entry name" value="PROKAR_LIPOPROTEIN"/>
    <property type="match status" value="1"/>
</dbReference>
<reference evidence="3" key="1">
    <citation type="submission" date="2021-02" db="EMBL/GenBank/DDBJ databases">
        <authorList>
            <person name="Dougan E. K."/>
            <person name="Rhodes N."/>
            <person name="Thang M."/>
            <person name="Chan C."/>
        </authorList>
    </citation>
    <scope>NUCLEOTIDE SEQUENCE</scope>
</reference>
<comment type="caution">
    <text evidence="3">The sequence shown here is derived from an EMBL/GenBank/DDBJ whole genome shotgun (WGS) entry which is preliminary data.</text>
</comment>
<evidence type="ECO:0000256" key="2">
    <source>
        <dbReference type="SAM" id="SignalP"/>
    </source>
</evidence>